<gene>
    <name evidence="2" type="ORF">GII36_04670</name>
</gene>
<name>A0A857MUP3_9BACT</name>
<sequence>MADNITQRRMSAEEEANLHKQIQDFSHTIQPSSASELVTQAANPLAQIDSGQSLHEQLLRRAEQREHLDATLGDDSRFYDYKTSLVGSAAQDQEVRRQMALVQQKDRQAREKRFAHRGLSRRNARHVDTNRRQNFNTATTPGTKESSDNKSTRQGFNGQPPEQARTNVSFREPQTRSYDPFK</sequence>
<evidence type="ECO:0000313" key="3">
    <source>
        <dbReference type="Proteomes" id="UP001059824"/>
    </source>
</evidence>
<dbReference type="EMBL" id="CP045921">
    <property type="protein sequence ID" value="QHN43117.1"/>
    <property type="molecule type" value="Genomic_DNA"/>
</dbReference>
<dbReference type="Proteomes" id="UP001059824">
    <property type="component" value="Chromosome"/>
</dbReference>
<dbReference type="AlphaFoldDB" id="A0A857MUP3"/>
<proteinExistence type="predicted"/>
<dbReference type="RefSeq" id="WP_260762970.1">
    <property type="nucleotide sequence ID" value="NZ_CP045921.1"/>
</dbReference>
<dbReference type="KEGG" id="mama:GII36_04670"/>
<feature type="compositionally biased region" description="Polar residues" evidence="1">
    <location>
        <begin position="132"/>
        <end position="144"/>
    </location>
</feature>
<organism evidence="2 3">
    <name type="scientific">Candidatus Mycosynbacter amalyticus</name>
    <dbReference type="NCBI Taxonomy" id="2665156"/>
    <lineage>
        <taxon>Bacteria</taxon>
        <taxon>Candidatus Saccharimonadota</taxon>
        <taxon>Candidatus Saccharimonadota incertae sedis</taxon>
        <taxon>Candidatus Mycosynbacter</taxon>
    </lineage>
</organism>
<protein>
    <submittedName>
        <fullName evidence="2">Uncharacterized protein</fullName>
    </submittedName>
</protein>
<accession>A0A857MUP3</accession>
<evidence type="ECO:0000313" key="2">
    <source>
        <dbReference type="EMBL" id="QHN43117.1"/>
    </source>
</evidence>
<keyword evidence="3" id="KW-1185">Reference proteome</keyword>
<reference evidence="2" key="1">
    <citation type="journal article" date="2021" name="Nat. Microbiol.">
        <title>Cocultivation of an ultrasmall environmental parasitic bacterium with lytic ability against bacteria associated with wastewater foams.</title>
        <authorList>
            <person name="Batinovic S."/>
            <person name="Rose J.J.A."/>
            <person name="Ratcliffe J."/>
            <person name="Seviour R.J."/>
            <person name="Petrovski S."/>
        </authorList>
    </citation>
    <scope>NUCLEOTIDE SEQUENCE</scope>
    <source>
        <strain evidence="2">JR1</strain>
    </source>
</reference>
<feature type="compositionally biased region" description="Basic residues" evidence="1">
    <location>
        <begin position="113"/>
        <end position="124"/>
    </location>
</feature>
<evidence type="ECO:0000256" key="1">
    <source>
        <dbReference type="SAM" id="MobiDB-lite"/>
    </source>
</evidence>
<feature type="region of interest" description="Disordered" evidence="1">
    <location>
        <begin position="103"/>
        <end position="182"/>
    </location>
</feature>